<evidence type="ECO:0000256" key="4">
    <source>
        <dbReference type="SAM" id="SignalP"/>
    </source>
</evidence>
<evidence type="ECO:0000256" key="2">
    <source>
        <dbReference type="ARBA" id="ARBA00022448"/>
    </source>
</evidence>
<gene>
    <name evidence="5" type="ORF">OFY01_30650</name>
</gene>
<evidence type="ECO:0000313" key="6">
    <source>
        <dbReference type="Proteomes" id="UP001163064"/>
    </source>
</evidence>
<dbReference type="Gene3D" id="3.40.190.10">
    <property type="entry name" value="Periplasmic binding protein-like II"/>
    <property type="match status" value="1"/>
</dbReference>
<dbReference type="PROSITE" id="PS01037">
    <property type="entry name" value="SBP_BACTERIAL_1"/>
    <property type="match status" value="1"/>
</dbReference>
<keyword evidence="6" id="KW-1185">Reference proteome</keyword>
<evidence type="ECO:0000313" key="5">
    <source>
        <dbReference type="EMBL" id="MCX3064041.1"/>
    </source>
</evidence>
<keyword evidence="2" id="KW-0813">Transport</keyword>
<dbReference type="Proteomes" id="UP001163064">
    <property type="component" value="Unassembled WGS sequence"/>
</dbReference>
<evidence type="ECO:0000256" key="1">
    <source>
        <dbReference type="ARBA" id="ARBA00008520"/>
    </source>
</evidence>
<feature type="chain" id="PRO_5046389369" evidence="4">
    <location>
        <begin position="25"/>
        <end position="448"/>
    </location>
</feature>
<dbReference type="InterPro" id="IPR006059">
    <property type="entry name" value="SBP"/>
</dbReference>
<keyword evidence="3 4" id="KW-0732">Signal</keyword>
<dbReference type="PROSITE" id="PS51257">
    <property type="entry name" value="PROKAR_LIPOPROTEIN"/>
    <property type="match status" value="1"/>
</dbReference>
<dbReference type="RefSeq" id="WP_266605478.1">
    <property type="nucleotide sequence ID" value="NZ_JAPHNL010000331.1"/>
</dbReference>
<organism evidence="5 6">
    <name type="scientific">Streptomyces beihaiensis</name>
    <dbReference type="NCBI Taxonomy" id="2984495"/>
    <lineage>
        <taxon>Bacteria</taxon>
        <taxon>Bacillati</taxon>
        <taxon>Actinomycetota</taxon>
        <taxon>Actinomycetes</taxon>
        <taxon>Kitasatosporales</taxon>
        <taxon>Streptomycetaceae</taxon>
        <taxon>Streptomyces</taxon>
    </lineage>
</organism>
<proteinExistence type="inferred from homology"/>
<dbReference type="SUPFAM" id="SSF53850">
    <property type="entry name" value="Periplasmic binding protein-like II"/>
    <property type="match status" value="1"/>
</dbReference>
<dbReference type="InterPro" id="IPR006061">
    <property type="entry name" value="SBP_1_CS"/>
</dbReference>
<dbReference type="InterPro" id="IPR050490">
    <property type="entry name" value="Bact_solute-bd_prot1"/>
</dbReference>
<feature type="signal peptide" evidence="4">
    <location>
        <begin position="1"/>
        <end position="24"/>
    </location>
</feature>
<dbReference type="PANTHER" id="PTHR43649:SF14">
    <property type="entry name" value="BLR3389 PROTEIN"/>
    <property type="match status" value="1"/>
</dbReference>
<protein>
    <submittedName>
        <fullName evidence="5">Extracellular solute-binding protein</fullName>
    </submittedName>
</protein>
<sequence length="448" mass="47633">MPKHSRRLLRGTGLVCALALGAAACGGSGSGSGSGDKKVSASDVQAALKKGGTITVWAWDSTVKDVAAQFEKKYPKVHVDVVNAGTGNDQYKALSNAISAKKGVPDVAQVEYYAIGQYALTKGLTDLGAYGAGKLKADYTTGPWNSVSDGDSVWGLPMDSGPMALFYNKKVFDKYKITVPTTWDDYLKAARKLHKANPKMYITGDVGDAGLTTSLLWQAGSHPYTVDGTTVGINFDDAGAKKYTDVWQKLIDEKLLASITPWTDDWYKGLGDGTIATLPTGAWMPNNFVTGVKQASGDWRVADLPQWTKGANASAENGGSSLAVPALGQHKNKALAYAFAKYSAAGAGVQTRLGEGAFPATVKDLDSPKFLNTKFAYFGGQQANKIFAKSAKNVKPGWSYLPYQVYANSIFNDTVGKAYVSGIKLSAGLKSWQDASVKYGKDQGFTVK</sequence>
<reference evidence="5" key="1">
    <citation type="submission" date="2022-10" db="EMBL/GenBank/DDBJ databases">
        <title>Streptomyces beihaiensis sp. nov., a chitin degrading actinobacterium, isolated from shrimp pond soil.</title>
        <authorList>
            <person name="Xie J."/>
            <person name="Shen N."/>
        </authorList>
    </citation>
    <scope>NUCLEOTIDE SEQUENCE</scope>
    <source>
        <strain evidence="5">GXMU-J5</strain>
    </source>
</reference>
<comment type="caution">
    <text evidence="5">The sequence shown here is derived from an EMBL/GenBank/DDBJ whole genome shotgun (WGS) entry which is preliminary data.</text>
</comment>
<accession>A0ABT3U405</accession>
<name>A0ABT3U405_9ACTN</name>
<dbReference type="Pfam" id="PF01547">
    <property type="entry name" value="SBP_bac_1"/>
    <property type="match status" value="1"/>
</dbReference>
<comment type="similarity">
    <text evidence="1">Belongs to the bacterial solute-binding protein 1 family.</text>
</comment>
<evidence type="ECO:0000256" key="3">
    <source>
        <dbReference type="ARBA" id="ARBA00022729"/>
    </source>
</evidence>
<dbReference type="PANTHER" id="PTHR43649">
    <property type="entry name" value="ARABINOSE-BINDING PROTEIN-RELATED"/>
    <property type="match status" value="1"/>
</dbReference>
<dbReference type="EMBL" id="JAPHNL010000331">
    <property type="protein sequence ID" value="MCX3064041.1"/>
    <property type="molecule type" value="Genomic_DNA"/>
</dbReference>